<dbReference type="OrthoDB" id="595476at2"/>
<organism evidence="1 2">
    <name type="scientific">Mucilaginibacter gotjawali</name>
    <dbReference type="NCBI Taxonomy" id="1550579"/>
    <lineage>
        <taxon>Bacteria</taxon>
        <taxon>Pseudomonadati</taxon>
        <taxon>Bacteroidota</taxon>
        <taxon>Sphingobacteriia</taxon>
        <taxon>Sphingobacteriales</taxon>
        <taxon>Sphingobacteriaceae</taxon>
        <taxon>Mucilaginibacter</taxon>
    </lineage>
</organism>
<dbReference type="KEGG" id="mgot:MgSA37_03629"/>
<evidence type="ECO:0000313" key="2">
    <source>
        <dbReference type="Proteomes" id="UP000218263"/>
    </source>
</evidence>
<evidence type="ECO:0000313" key="1">
    <source>
        <dbReference type="EMBL" id="BAU55440.1"/>
    </source>
</evidence>
<name>A0A0X8X497_9SPHI</name>
<reference evidence="1 2" key="1">
    <citation type="submission" date="2015-12" db="EMBL/GenBank/DDBJ databases">
        <title>Genome sequence of Mucilaginibacter gotjawali.</title>
        <authorList>
            <person name="Lee J.S."/>
            <person name="Lee K.C."/>
            <person name="Kim K.K."/>
            <person name="Lee B.W."/>
        </authorList>
    </citation>
    <scope>NUCLEOTIDE SEQUENCE [LARGE SCALE GENOMIC DNA]</scope>
    <source>
        <strain evidence="1 2">SA3-7</strain>
    </source>
</reference>
<dbReference type="EMBL" id="AP017313">
    <property type="protein sequence ID" value="BAU55440.1"/>
    <property type="molecule type" value="Genomic_DNA"/>
</dbReference>
<dbReference type="Proteomes" id="UP000218263">
    <property type="component" value="Chromosome"/>
</dbReference>
<dbReference type="RefSeq" id="WP_096353772.1">
    <property type="nucleotide sequence ID" value="NZ_AP017313.1"/>
</dbReference>
<dbReference type="Pfam" id="PF05016">
    <property type="entry name" value="ParE_toxin"/>
    <property type="match status" value="1"/>
</dbReference>
<accession>A0A0X8X497</accession>
<sequence>MNYKIELFPDAIEEIDESAYWYEKCVVGLGKDFIEAVYNSFNSIALNPLAYPRKKGYREFVVKRFPFLIIYEFLEKEDVINVLHVFHTSRHPKRKYRRK</sequence>
<dbReference type="InterPro" id="IPR007712">
    <property type="entry name" value="RelE/ParE_toxin"/>
</dbReference>
<dbReference type="Gene3D" id="3.30.2310.20">
    <property type="entry name" value="RelE-like"/>
    <property type="match status" value="1"/>
</dbReference>
<gene>
    <name evidence="1" type="ORF">MgSA37_03629</name>
</gene>
<protein>
    <submittedName>
        <fullName evidence="1">Plasmid stabilization system protein</fullName>
    </submittedName>
</protein>
<proteinExistence type="predicted"/>
<keyword evidence="2" id="KW-1185">Reference proteome</keyword>
<dbReference type="InterPro" id="IPR035093">
    <property type="entry name" value="RelE/ParE_toxin_dom_sf"/>
</dbReference>
<dbReference type="AlphaFoldDB" id="A0A0X8X497"/>